<keyword evidence="3" id="KW-1185">Reference proteome</keyword>
<dbReference type="Pfam" id="PF13154">
    <property type="entry name" value="DUF3991"/>
    <property type="match status" value="1"/>
</dbReference>
<dbReference type="Pfam" id="PF13155">
    <property type="entry name" value="Toprim_2"/>
    <property type="match status" value="1"/>
</dbReference>
<evidence type="ECO:0000313" key="3">
    <source>
        <dbReference type="Proteomes" id="UP000003781"/>
    </source>
</evidence>
<dbReference type="EMBL" id="AAXW01000111">
    <property type="protein sequence ID" value="EAZ88062.1"/>
    <property type="molecule type" value="Genomic_DNA"/>
</dbReference>
<dbReference type="SMART" id="SM00493">
    <property type="entry name" value="TOPRIM"/>
    <property type="match status" value="1"/>
</dbReference>
<dbReference type="InterPro" id="IPR025054">
    <property type="entry name" value="DUF3991"/>
</dbReference>
<evidence type="ECO:0000259" key="1">
    <source>
        <dbReference type="PROSITE" id="PS50880"/>
    </source>
</evidence>
<dbReference type="AlphaFoldDB" id="A3IZP2"/>
<proteinExistence type="predicted"/>
<dbReference type="SUPFAM" id="SSF56731">
    <property type="entry name" value="DNA primase core"/>
    <property type="match status" value="1"/>
</dbReference>
<evidence type="ECO:0000313" key="2">
    <source>
        <dbReference type="EMBL" id="EAZ88062.1"/>
    </source>
</evidence>
<sequence length="220" mass="25141">PKQATPKLSPSSPDRHKIITQFEGFQVIVTHPYLTRRGISQQTSNDPRFQGRIYTDSRNNVIFPHADREGVCGYEMRNQEFKSFSKGGIKGLWASNGSPDDTTLVICESPLDCLSYHQLFPDDTTRYFATGGTLSEKQKTLLKGVFEKFHNKGGHIMIATDNDEAGQKIEQELRNIAPETAQINRIEPRHHKDWNEALMAEIRQQREQEQKRSRSRGLSL</sequence>
<accession>A3IZP2</accession>
<dbReference type="RefSeq" id="WP_008278857.1">
    <property type="nucleotide sequence ID" value="NZ_AAXW01000111.1"/>
</dbReference>
<reference evidence="2 3" key="1">
    <citation type="submission" date="2007-03" db="EMBL/GenBank/DDBJ databases">
        <authorList>
            <person name="Stal L."/>
            <person name="Ferriera S."/>
            <person name="Johnson J."/>
            <person name="Kravitz S."/>
            <person name="Beeson K."/>
            <person name="Sutton G."/>
            <person name="Rogers Y.-H."/>
            <person name="Friedman R."/>
            <person name="Frazier M."/>
            <person name="Venter J.C."/>
        </authorList>
    </citation>
    <scope>NUCLEOTIDE SEQUENCE [LARGE SCALE GENOMIC DNA]</scope>
    <source>
        <strain evidence="2 3">CCY0110</strain>
    </source>
</reference>
<dbReference type="OrthoDB" id="5757175at2"/>
<dbReference type="Gene3D" id="3.40.1360.10">
    <property type="match status" value="1"/>
</dbReference>
<dbReference type="eggNOG" id="COG4643">
    <property type="taxonomic scope" value="Bacteria"/>
</dbReference>
<protein>
    <recommendedName>
        <fullName evidence="1">Toprim domain-containing protein</fullName>
    </recommendedName>
</protein>
<feature type="non-terminal residue" evidence="2">
    <location>
        <position position="1"/>
    </location>
</feature>
<feature type="domain" description="Toprim" evidence="1">
    <location>
        <begin position="102"/>
        <end position="188"/>
    </location>
</feature>
<dbReference type="CDD" id="cd00188">
    <property type="entry name" value="TOPRIM"/>
    <property type="match status" value="1"/>
</dbReference>
<comment type="caution">
    <text evidence="2">The sequence shown here is derived from an EMBL/GenBank/DDBJ whole genome shotgun (WGS) entry which is preliminary data.</text>
</comment>
<dbReference type="PROSITE" id="PS50880">
    <property type="entry name" value="TOPRIM"/>
    <property type="match status" value="1"/>
</dbReference>
<name>A3IZP2_9CHRO</name>
<dbReference type="InterPro" id="IPR006171">
    <property type="entry name" value="TOPRIM_dom"/>
</dbReference>
<gene>
    <name evidence="2" type="ORF">CY0110_00875</name>
</gene>
<dbReference type="Proteomes" id="UP000003781">
    <property type="component" value="Unassembled WGS sequence"/>
</dbReference>
<organism evidence="2 3">
    <name type="scientific">Crocosphaera chwakensis CCY0110</name>
    <dbReference type="NCBI Taxonomy" id="391612"/>
    <lineage>
        <taxon>Bacteria</taxon>
        <taxon>Bacillati</taxon>
        <taxon>Cyanobacteriota</taxon>
        <taxon>Cyanophyceae</taxon>
        <taxon>Oscillatoriophycideae</taxon>
        <taxon>Chroococcales</taxon>
        <taxon>Aphanothecaceae</taxon>
        <taxon>Crocosphaera</taxon>
        <taxon>Crocosphaera chwakensis</taxon>
    </lineage>
</organism>